<evidence type="ECO:0000313" key="1">
    <source>
        <dbReference type="EMBL" id="KGN58116.1"/>
    </source>
</evidence>
<reference evidence="1 2" key="4">
    <citation type="journal article" date="2011" name="BMC Genomics">
        <title>RNA-Seq improves annotation of protein-coding genes in the cucumber genome.</title>
        <authorList>
            <person name="Li Z."/>
            <person name="Zhang Z."/>
            <person name="Yan P."/>
            <person name="Huang S."/>
            <person name="Fei Z."/>
            <person name="Lin K."/>
        </authorList>
    </citation>
    <scope>NUCLEOTIDE SEQUENCE [LARGE SCALE GENOMIC DNA]</scope>
    <source>
        <strain evidence="2">cv. 9930</strain>
    </source>
</reference>
<gene>
    <name evidence="1" type="ORF">Csa_3G516550</name>
</gene>
<dbReference type="Proteomes" id="UP000029981">
    <property type="component" value="Chromosome 3"/>
</dbReference>
<reference evidence="1 2" key="1">
    <citation type="journal article" date="2009" name="Nat. Genet.">
        <title>The genome of the cucumber, Cucumis sativus L.</title>
        <authorList>
            <person name="Huang S."/>
            <person name="Li R."/>
            <person name="Zhang Z."/>
            <person name="Li L."/>
            <person name="Gu X."/>
            <person name="Fan W."/>
            <person name="Lucas W.J."/>
            <person name="Wang X."/>
            <person name="Xie B."/>
            <person name="Ni P."/>
            <person name="Ren Y."/>
            <person name="Zhu H."/>
            <person name="Li J."/>
            <person name="Lin K."/>
            <person name="Jin W."/>
            <person name="Fei Z."/>
            <person name="Li G."/>
            <person name="Staub J."/>
            <person name="Kilian A."/>
            <person name="van der Vossen E.A."/>
            <person name="Wu Y."/>
            <person name="Guo J."/>
            <person name="He J."/>
            <person name="Jia Z."/>
            <person name="Ren Y."/>
            <person name="Tian G."/>
            <person name="Lu Y."/>
            <person name="Ruan J."/>
            <person name="Qian W."/>
            <person name="Wang M."/>
            <person name="Huang Q."/>
            <person name="Li B."/>
            <person name="Xuan Z."/>
            <person name="Cao J."/>
            <person name="Asan"/>
            <person name="Wu Z."/>
            <person name="Zhang J."/>
            <person name="Cai Q."/>
            <person name="Bai Y."/>
            <person name="Zhao B."/>
            <person name="Han Y."/>
            <person name="Li Y."/>
            <person name="Li X."/>
            <person name="Wang S."/>
            <person name="Shi Q."/>
            <person name="Liu S."/>
            <person name="Cho W.K."/>
            <person name="Kim J.Y."/>
            <person name="Xu Y."/>
            <person name="Heller-Uszynska K."/>
            <person name="Miao H."/>
            <person name="Cheng Z."/>
            <person name="Zhang S."/>
            <person name="Wu J."/>
            <person name="Yang Y."/>
            <person name="Kang H."/>
            <person name="Li M."/>
            <person name="Liang H."/>
            <person name="Ren X."/>
            <person name="Shi Z."/>
            <person name="Wen M."/>
            <person name="Jian M."/>
            <person name="Yang H."/>
            <person name="Zhang G."/>
            <person name="Yang Z."/>
            <person name="Chen R."/>
            <person name="Liu S."/>
            <person name="Li J."/>
            <person name="Ma L."/>
            <person name="Liu H."/>
            <person name="Zhou Y."/>
            <person name="Zhao J."/>
            <person name="Fang X."/>
            <person name="Li G."/>
            <person name="Fang L."/>
            <person name="Li Y."/>
            <person name="Liu D."/>
            <person name="Zheng H."/>
            <person name="Zhang Y."/>
            <person name="Qin N."/>
            <person name="Li Z."/>
            <person name="Yang G."/>
            <person name="Yang S."/>
            <person name="Bolund L."/>
            <person name="Kristiansen K."/>
            <person name="Zheng H."/>
            <person name="Li S."/>
            <person name="Zhang X."/>
            <person name="Yang H."/>
            <person name="Wang J."/>
            <person name="Sun R."/>
            <person name="Zhang B."/>
            <person name="Jiang S."/>
            <person name="Wang J."/>
            <person name="Du Y."/>
            <person name="Li S."/>
        </authorList>
    </citation>
    <scope>NUCLEOTIDE SEQUENCE [LARGE SCALE GENOMIC DNA]</scope>
    <source>
        <strain evidence="2">cv. 9930</strain>
    </source>
</reference>
<protein>
    <submittedName>
        <fullName evidence="1">Uncharacterized protein</fullName>
    </submittedName>
</protein>
<reference evidence="1 2" key="2">
    <citation type="journal article" date="2009" name="PLoS ONE">
        <title>An integrated genetic and cytogenetic map of the cucumber genome.</title>
        <authorList>
            <person name="Ren Y."/>
            <person name="Zhang Z."/>
            <person name="Liu J."/>
            <person name="Staub J.E."/>
            <person name="Han Y."/>
            <person name="Cheng Z."/>
            <person name="Li X."/>
            <person name="Lu J."/>
            <person name="Miao H."/>
            <person name="Kang H."/>
            <person name="Xie B."/>
            <person name="Gu X."/>
            <person name="Wang X."/>
            <person name="Du Y."/>
            <person name="Jin W."/>
            <person name="Huang S."/>
        </authorList>
    </citation>
    <scope>NUCLEOTIDE SEQUENCE [LARGE SCALE GENOMIC DNA]</scope>
    <source>
        <strain evidence="2">cv. 9930</strain>
    </source>
</reference>
<name>A0A0A0LDG4_CUCSA</name>
<keyword evidence="2" id="KW-1185">Reference proteome</keyword>
<sequence length="76" mass="8272">MVVKLVVRELLLEVVVELEIDHQINWLRESVVVVGRVKGVSGVGRRKVVIKGAKLVVEVVHAKVVTGIIIEVIVGA</sequence>
<proteinExistence type="predicted"/>
<accession>A0A0A0LDG4</accession>
<dbReference type="Gramene" id="KGN58116">
    <property type="protein sequence ID" value="KGN58116"/>
    <property type="gene ID" value="Csa_3G516550"/>
</dbReference>
<dbReference type="AlphaFoldDB" id="A0A0A0LDG4"/>
<organism evidence="1 2">
    <name type="scientific">Cucumis sativus</name>
    <name type="common">Cucumber</name>
    <dbReference type="NCBI Taxonomy" id="3659"/>
    <lineage>
        <taxon>Eukaryota</taxon>
        <taxon>Viridiplantae</taxon>
        <taxon>Streptophyta</taxon>
        <taxon>Embryophyta</taxon>
        <taxon>Tracheophyta</taxon>
        <taxon>Spermatophyta</taxon>
        <taxon>Magnoliopsida</taxon>
        <taxon>eudicotyledons</taxon>
        <taxon>Gunneridae</taxon>
        <taxon>Pentapetalae</taxon>
        <taxon>rosids</taxon>
        <taxon>fabids</taxon>
        <taxon>Cucurbitales</taxon>
        <taxon>Cucurbitaceae</taxon>
        <taxon>Benincaseae</taxon>
        <taxon>Cucumis</taxon>
    </lineage>
</organism>
<dbReference type="EMBL" id="CM002924">
    <property type="protein sequence ID" value="KGN58116.1"/>
    <property type="molecule type" value="Genomic_DNA"/>
</dbReference>
<reference evidence="1 2" key="3">
    <citation type="journal article" date="2010" name="BMC Genomics">
        <title>Transcriptome sequencing and comparative analysis of cucumber flowers with different sex types.</title>
        <authorList>
            <person name="Guo S."/>
            <person name="Zheng Y."/>
            <person name="Joung J.G."/>
            <person name="Liu S."/>
            <person name="Zhang Z."/>
            <person name="Crasta O.R."/>
            <person name="Sobral B.W."/>
            <person name="Xu Y."/>
            <person name="Huang S."/>
            <person name="Fei Z."/>
        </authorList>
    </citation>
    <scope>NUCLEOTIDE SEQUENCE [LARGE SCALE GENOMIC DNA]</scope>
    <source>
        <strain evidence="2">cv. 9930</strain>
    </source>
</reference>
<evidence type="ECO:0000313" key="2">
    <source>
        <dbReference type="Proteomes" id="UP000029981"/>
    </source>
</evidence>